<feature type="compositionally biased region" description="Basic and acidic residues" evidence="1">
    <location>
        <begin position="139"/>
        <end position="156"/>
    </location>
</feature>
<sequence length="356" mass="39980">MASLSVPSASEQNRDDDNNKNNSIDNKFFLPRKPARQPNPIIHRRLRRGSVAARISGKQTEYPTNKELLRTIAYLRNATSVFYEPERMLPYNKAYIHDDDDDEEGITEGDEKHNFLPNDEKGKQEIDKSMQKPNKNLTRKQEKKSSHTGKTKKECAESSSTSSVVVNLKDLTRISDRSQGLTKNLQETDFSRKTFMQFCSEEIICPPELRAALAVKLLGVQAALLSCLGSPFENLSQFASSGNSSKIPLSLFQAYTRFLPAMIWTGMFIVSFAYTVMVAWSLGFRVPIISMLCLSLLYSLSLLVAAASGFSIIYGTFRIHGTLFTCLGVLGFVMFLVGLVMLILFCSWLYKNSRSS</sequence>
<evidence type="ECO:0000313" key="3">
    <source>
        <dbReference type="EMBL" id="MED6192410.1"/>
    </source>
</evidence>
<evidence type="ECO:0000313" key="4">
    <source>
        <dbReference type="Proteomes" id="UP001341840"/>
    </source>
</evidence>
<name>A0ABU6X6T2_9FABA</name>
<reference evidence="3 4" key="1">
    <citation type="journal article" date="2023" name="Plants (Basel)">
        <title>Bridging the Gap: Combining Genomics and Transcriptomics Approaches to Understand Stylosanthes scabra, an Orphan Legume from the Brazilian Caatinga.</title>
        <authorList>
            <person name="Ferreira-Neto J.R.C."/>
            <person name="da Silva M.D."/>
            <person name="Binneck E."/>
            <person name="de Melo N.F."/>
            <person name="da Silva R.H."/>
            <person name="de Melo A.L.T.M."/>
            <person name="Pandolfi V."/>
            <person name="Bustamante F.O."/>
            <person name="Brasileiro-Vidal A.C."/>
            <person name="Benko-Iseppon A.M."/>
        </authorList>
    </citation>
    <scope>NUCLEOTIDE SEQUENCE [LARGE SCALE GENOMIC DNA]</scope>
    <source>
        <tissue evidence="3">Leaves</tissue>
    </source>
</reference>
<dbReference type="Proteomes" id="UP001341840">
    <property type="component" value="Unassembled WGS sequence"/>
</dbReference>
<feature type="region of interest" description="Disordered" evidence="1">
    <location>
        <begin position="1"/>
        <end position="41"/>
    </location>
</feature>
<keyword evidence="4" id="KW-1185">Reference proteome</keyword>
<comment type="caution">
    <text evidence="3">The sequence shown here is derived from an EMBL/GenBank/DDBJ whole genome shotgun (WGS) entry which is preliminary data.</text>
</comment>
<accession>A0ABU6X6T2</accession>
<feature type="transmembrane region" description="Helical" evidence="2">
    <location>
        <begin position="326"/>
        <end position="350"/>
    </location>
</feature>
<feature type="compositionally biased region" description="Polar residues" evidence="1">
    <location>
        <begin position="1"/>
        <end position="11"/>
    </location>
</feature>
<evidence type="ECO:0000256" key="2">
    <source>
        <dbReference type="SAM" id="Phobius"/>
    </source>
</evidence>
<feature type="compositionally biased region" description="Basic and acidic residues" evidence="1">
    <location>
        <begin position="109"/>
        <end position="130"/>
    </location>
</feature>
<keyword evidence="2" id="KW-1133">Transmembrane helix</keyword>
<keyword evidence="2" id="KW-0472">Membrane</keyword>
<feature type="compositionally biased region" description="Acidic residues" evidence="1">
    <location>
        <begin position="99"/>
        <end position="108"/>
    </location>
</feature>
<gene>
    <name evidence="3" type="ORF">PIB30_009771</name>
</gene>
<evidence type="ECO:0000256" key="1">
    <source>
        <dbReference type="SAM" id="MobiDB-lite"/>
    </source>
</evidence>
<organism evidence="3 4">
    <name type="scientific">Stylosanthes scabra</name>
    <dbReference type="NCBI Taxonomy" id="79078"/>
    <lineage>
        <taxon>Eukaryota</taxon>
        <taxon>Viridiplantae</taxon>
        <taxon>Streptophyta</taxon>
        <taxon>Embryophyta</taxon>
        <taxon>Tracheophyta</taxon>
        <taxon>Spermatophyta</taxon>
        <taxon>Magnoliopsida</taxon>
        <taxon>eudicotyledons</taxon>
        <taxon>Gunneridae</taxon>
        <taxon>Pentapetalae</taxon>
        <taxon>rosids</taxon>
        <taxon>fabids</taxon>
        <taxon>Fabales</taxon>
        <taxon>Fabaceae</taxon>
        <taxon>Papilionoideae</taxon>
        <taxon>50 kb inversion clade</taxon>
        <taxon>dalbergioids sensu lato</taxon>
        <taxon>Dalbergieae</taxon>
        <taxon>Pterocarpus clade</taxon>
        <taxon>Stylosanthes</taxon>
    </lineage>
</organism>
<keyword evidence="2" id="KW-0812">Transmembrane</keyword>
<dbReference type="EMBL" id="JASCZI010211471">
    <property type="protein sequence ID" value="MED6192410.1"/>
    <property type="molecule type" value="Genomic_DNA"/>
</dbReference>
<feature type="transmembrane region" description="Helical" evidence="2">
    <location>
        <begin position="258"/>
        <end position="282"/>
    </location>
</feature>
<protein>
    <submittedName>
        <fullName evidence="3">Uncharacterized protein</fullName>
    </submittedName>
</protein>
<proteinExistence type="predicted"/>
<feature type="transmembrane region" description="Helical" evidence="2">
    <location>
        <begin position="288"/>
        <end position="314"/>
    </location>
</feature>
<feature type="region of interest" description="Disordered" evidence="1">
    <location>
        <begin position="99"/>
        <end position="158"/>
    </location>
</feature>